<name>A9IVT2_BART1</name>
<dbReference type="EMBL" id="AM260525">
    <property type="protein sequence ID" value="CAK01791.1"/>
    <property type="molecule type" value="Genomic_DNA"/>
</dbReference>
<evidence type="ECO:0000313" key="1">
    <source>
        <dbReference type="EMBL" id="CAK01791.1"/>
    </source>
</evidence>
<accession>A9IVT2</accession>
<dbReference type="HOGENOM" id="CLU_3247773_0_0_5"/>
<evidence type="ECO:0000313" key="2">
    <source>
        <dbReference type="Proteomes" id="UP000001592"/>
    </source>
</evidence>
<keyword evidence="2" id="KW-1185">Reference proteome</keyword>
<dbReference type="RefSeq" id="WP_012231931.1">
    <property type="nucleotide sequence ID" value="NC_010161.1"/>
</dbReference>
<dbReference type="KEGG" id="btr:BT_1433"/>
<dbReference type="Proteomes" id="UP000001592">
    <property type="component" value="Chromosome"/>
</dbReference>
<gene>
    <name evidence="1" type="primary">int</name>
    <name evidence="1" type="ordered locus">BT_1433</name>
</gene>
<sequence>MLDAFESHKAELKGDGKNGDWFSPLQLYILPKLGYLLVSEIT</sequence>
<reference evidence="1 2" key="1">
    <citation type="journal article" date="2007" name="Nat. Genet.">
        <title>Genomic analysis of Bartonella identifies type IV secretion systems as host adaptability factors.</title>
        <authorList>
            <person name="Saenz H.L."/>
            <person name="Engel P."/>
            <person name="Stoeckli M.C."/>
            <person name="Lanz C."/>
            <person name="Raddatz G."/>
            <person name="Vayssier-Taussat M."/>
            <person name="Birtles R."/>
            <person name="Schuster S.C."/>
            <person name="Dehio C."/>
        </authorList>
    </citation>
    <scope>NUCLEOTIDE SEQUENCE [LARGE SCALE GENOMIC DNA]</scope>
    <source>
        <strain evidence="2">DSM 28219 / CCUG 45778 / CIP 105476 / IBS 506</strain>
    </source>
</reference>
<dbReference type="AlphaFoldDB" id="A9IVT2"/>
<protein>
    <submittedName>
        <fullName evidence="1">Integrase protein</fullName>
    </submittedName>
</protein>
<organism evidence="1 2">
    <name type="scientific">Bartonella tribocorum (strain DSM 28219 / CCUG 45778 / CIP 105476 / IBS 506)</name>
    <dbReference type="NCBI Taxonomy" id="382640"/>
    <lineage>
        <taxon>Bacteria</taxon>
        <taxon>Pseudomonadati</taxon>
        <taxon>Pseudomonadota</taxon>
        <taxon>Alphaproteobacteria</taxon>
        <taxon>Hyphomicrobiales</taxon>
        <taxon>Bartonellaceae</taxon>
        <taxon>Bartonella</taxon>
    </lineage>
</organism>
<proteinExistence type="predicted"/>